<evidence type="ECO:0000313" key="2">
    <source>
        <dbReference type="Proteomes" id="UP000004848"/>
    </source>
</evidence>
<sequence length="67" mass="7426">MVLRYAFDCEGFKAVQMAVEASTAYLILPRQLNPYLLFPSLGPKRSARSLTLPARTATFEAEEESSA</sequence>
<reference evidence="1 2" key="1">
    <citation type="submission" date="2006-05" db="EMBL/GenBank/DDBJ databases">
        <authorList>
            <person name="King G."/>
            <person name="Ferriera S."/>
            <person name="Johnson J."/>
            <person name="Kravitz S."/>
            <person name="Beeson K."/>
            <person name="Sutton G."/>
            <person name="Rogers Y.-H."/>
            <person name="Friedman R."/>
            <person name="Frazier M."/>
            <person name="Venter J.C."/>
        </authorList>
    </citation>
    <scope>NUCLEOTIDE SEQUENCE [LARGE SCALE GENOMIC DNA]</scope>
    <source>
        <strain evidence="2">ATCC 25650 / DSM 13394 / JCM 20685 / NBRC 16684 / NCIMB 2208 / IAM 12614 / B1</strain>
    </source>
</reference>
<proteinExistence type="predicted"/>
<accession>A0NUX6</accession>
<evidence type="ECO:0000313" key="1">
    <source>
        <dbReference type="EMBL" id="EAV43243.1"/>
    </source>
</evidence>
<name>A0NUX6_ROSAI</name>
<comment type="caution">
    <text evidence="1">The sequence shown here is derived from an EMBL/GenBank/DDBJ whole genome shotgun (WGS) entry which is preliminary data.</text>
</comment>
<dbReference type="EMBL" id="AAUW01000010">
    <property type="protein sequence ID" value="EAV43243.1"/>
    <property type="molecule type" value="Genomic_DNA"/>
</dbReference>
<protein>
    <submittedName>
        <fullName evidence="1">Uncharacterized protein</fullName>
    </submittedName>
</protein>
<gene>
    <name evidence="1" type="ORF">SIAM614_05653</name>
</gene>
<organism evidence="1 2">
    <name type="scientific">Roseibium aggregatum (strain ATCC 25650 / DSM 13394 / JCM 20685 / NBRC 16684 / NCIMB 2208 / IAM 12614 / B1)</name>
    <name type="common">Stappia aggregata</name>
    <dbReference type="NCBI Taxonomy" id="384765"/>
    <lineage>
        <taxon>Bacteria</taxon>
        <taxon>Pseudomonadati</taxon>
        <taxon>Pseudomonadota</taxon>
        <taxon>Alphaproteobacteria</taxon>
        <taxon>Hyphomicrobiales</taxon>
        <taxon>Stappiaceae</taxon>
        <taxon>Roseibium</taxon>
    </lineage>
</organism>
<dbReference type="AlphaFoldDB" id="A0NUX6"/>
<dbReference type="Proteomes" id="UP000004848">
    <property type="component" value="Unassembled WGS sequence"/>
</dbReference>